<organism evidence="1 2">
    <name type="scientific">Zingiber officinale</name>
    <name type="common">Ginger</name>
    <name type="synonym">Amomum zingiber</name>
    <dbReference type="NCBI Taxonomy" id="94328"/>
    <lineage>
        <taxon>Eukaryota</taxon>
        <taxon>Viridiplantae</taxon>
        <taxon>Streptophyta</taxon>
        <taxon>Embryophyta</taxon>
        <taxon>Tracheophyta</taxon>
        <taxon>Spermatophyta</taxon>
        <taxon>Magnoliopsida</taxon>
        <taxon>Liliopsida</taxon>
        <taxon>Zingiberales</taxon>
        <taxon>Zingiberaceae</taxon>
        <taxon>Zingiber</taxon>
    </lineage>
</organism>
<dbReference type="AlphaFoldDB" id="A0A8J5LJG0"/>
<reference evidence="1 2" key="1">
    <citation type="submission" date="2020-08" db="EMBL/GenBank/DDBJ databases">
        <title>Plant Genome Project.</title>
        <authorList>
            <person name="Zhang R.-G."/>
        </authorList>
    </citation>
    <scope>NUCLEOTIDE SEQUENCE [LARGE SCALE GENOMIC DNA]</scope>
    <source>
        <tissue evidence="1">Rhizome</tissue>
    </source>
</reference>
<name>A0A8J5LJG0_ZINOF</name>
<dbReference type="Proteomes" id="UP000734854">
    <property type="component" value="Unassembled WGS sequence"/>
</dbReference>
<evidence type="ECO:0000313" key="1">
    <source>
        <dbReference type="EMBL" id="KAG6522616.1"/>
    </source>
</evidence>
<protein>
    <submittedName>
        <fullName evidence="1">Uncharacterized protein</fullName>
    </submittedName>
</protein>
<accession>A0A8J5LJG0</accession>
<sequence length="110" mass="12609">MFAKKRYVEKALMKKTPVLVVRDNEVFCQNNKEDCVDTSIPELQALFTASHKSLDASTLRLEETKRARELLSSRAAITCYVALHPNLRGITGKYFDEELSRRLGFKREDG</sequence>
<dbReference type="EMBL" id="JACMSC010000005">
    <property type="protein sequence ID" value="KAG6522616.1"/>
    <property type="molecule type" value="Genomic_DNA"/>
</dbReference>
<evidence type="ECO:0000313" key="2">
    <source>
        <dbReference type="Proteomes" id="UP000734854"/>
    </source>
</evidence>
<gene>
    <name evidence="1" type="ORF">ZIOFF_019761</name>
</gene>
<comment type="caution">
    <text evidence="1">The sequence shown here is derived from an EMBL/GenBank/DDBJ whole genome shotgun (WGS) entry which is preliminary data.</text>
</comment>
<keyword evidence="2" id="KW-1185">Reference proteome</keyword>
<proteinExistence type="predicted"/>